<name>A0A518DCK9_9BACT</name>
<evidence type="ECO:0000313" key="1">
    <source>
        <dbReference type="EMBL" id="QDU89217.1"/>
    </source>
</evidence>
<sequence>MRSLIPLLLPAPFGVAPCSTDDRPYIVVIMADDMGYADAGFAGGKGIKTPNLDA</sequence>
<keyword evidence="2" id="KW-1185">Reference proteome</keyword>
<dbReference type="KEGG" id="pnd:Pla175_26040"/>
<dbReference type="RefSeq" id="WP_231954393.1">
    <property type="nucleotide sequence ID" value="NZ_CP036291.1"/>
</dbReference>
<dbReference type="Gene3D" id="3.40.720.10">
    <property type="entry name" value="Alkaline Phosphatase, subunit A"/>
    <property type="match status" value="1"/>
</dbReference>
<evidence type="ECO:0000313" key="2">
    <source>
        <dbReference type="Proteomes" id="UP000317429"/>
    </source>
</evidence>
<dbReference type="EMBL" id="CP036291">
    <property type="protein sequence ID" value="QDU89217.1"/>
    <property type="molecule type" value="Genomic_DNA"/>
</dbReference>
<protein>
    <recommendedName>
        <fullName evidence="3">Arylsulfatase</fullName>
    </recommendedName>
</protein>
<dbReference type="AlphaFoldDB" id="A0A518DCK9"/>
<dbReference type="InterPro" id="IPR017850">
    <property type="entry name" value="Alkaline_phosphatase_core_sf"/>
</dbReference>
<gene>
    <name evidence="1" type="ORF">Pla175_26040</name>
</gene>
<evidence type="ECO:0008006" key="3">
    <source>
        <dbReference type="Google" id="ProtNLM"/>
    </source>
</evidence>
<proteinExistence type="predicted"/>
<reference evidence="1 2" key="1">
    <citation type="submission" date="2019-02" db="EMBL/GenBank/DDBJ databases">
        <title>Deep-cultivation of Planctomycetes and their phenomic and genomic characterization uncovers novel biology.</title>
        <authorList>
            <person name="Wiegand S."/>
            <person name="Jogler M."/>
            <person name="Boedeker C."/>
            <person name="Pinto D."/>
            <person name="Vollmers J."/>
            <person name="Rivas-Marin E."/>
            <person name="Kohn T."/>
            <person name="Peeters S.H."/>
            <person name="Heuer A."/>
            <person name="Rast P."/>
            <person name="Oberbeckmann S."/>
            <person name="Bunk B."/>
            <person name="Jeske O."/>
            <person name="Meyerdierks A."/>
            <person name="Storesund J.E."/>
            <person name="Kallscheuer N."/>
            <person name="Luecker S."/>
            <person name="Lage O.M."/>
            <person name="Pohl T."/>
            <person name="Merkel B.J."/>
            <person name="Hornburger P."/>
            <person name="Mueller R.-W."/>
            <person name="Bruemmer F."/>
            <person name="Labrenz M."/>
            <person name="Spormann A.M."/>
            <person name="Op den Camp H."/>
            <person name="Overmann J."/>
            <person name="Amann R."/>
            <person name="Jetten M.S.M."/>
            <person name="Mascher T."/>
            <person name="Medema M.H."/>
            <person name="Devos D.P."/>
            <person name="Kaster A.-K."/>
            <person name="Ovreas L."/>
            <person name="Rohde M."/>
            <person name="Galperin M.Y."/>
            <person name="Jogler C."/>
        </authorList>
    </citation>
    <scope>NUCLEOTIDE SEQUENCE [LARGE SCALE GENOMIC DNA]</scope>
    <source>
        <strain evidence="1 2">Pla175</strain>
    </source>
</reference>
<dbReference type="SUPFAM" id="SSF53649">
    <property type="entry name" value="Alkaline phosphatase-like"/>
    <property type="match status" value="1"/>
</dbReference>
<accession>A0A518DCK9</accession>
<organism evidence="1 2">
    <name type="scientific">Pirellulimonas nuda</name>
    <dbReference type="NCBI Taxonomy" id="2528009"/>
    <lineage>
        <taxon>Bacteria</taxon>
        <taxon>Pseudomonadati</taxon>
        <taxon>Planctomycetota</taxon>
        <taxon>Planctomycetia</taxon>
        <taxon>Pirellulales</taxon>
        <taxon>Lacipirellulaceae</taxon>
        <taxon>Pirellulimonas</taxon>
    </lineage>
</organism>
<dbReference type="Proteomes" id="UP000317429">
    <property type="component" value="Chromosome"/>
</dbReference>